<dbReference type="EMBL" id="JBJKFK010003238">
    <property type="protein sequence ID" value="KAL3310102.1"/>
    <property type="molecule type" value="Genomic_DNA"/>
</dbReference>
<feature type="non-terminal residue" evidence="1">
    <location>
        <position position="1"/>
    </location>
</feature>
<dbReference type="Proteomes" id="UP001626550">
    <property type="component" value="Unassembled WGS sequence"/>
</dbReference>
<accession>A0ABD2PT71</accession>
<evidence type="ECO:0000313" key="1">
    <source>
        <dbReference type="EMBL" id="KAL3310102.1"/>
    </source>
</evidence>
<dbReference type="AlphaFoldDB" id="A0ABD2PT71"/>
<protein>
    <submittedName>
        <fullName evidence="1">Uncharacterized protein</fullName>
    </submittedName>
</protein>
<gene>
    <name evidence="1" type="ORF">Ciccas_011338</name>
</gene>
<reference evidence="1 2" key="1">
    <citation type="submission" date="2024-11" db="EMBL/GenBank/DDBJ databases">
        <title>Adaptive evolution of stress response genes in parasites aligns with host niche diversity.</title>
        <authorList>
            <person name="Hahn C."/>
            <person name="Resl P."/>
        </authorList>
    </citation>
    <scope>NUCLEOTIDE SEQUENCE [LARGE SCALE GENOMIC DNA]</scope>
    <source>
        <strain evidence="1">EGGRZ-B1_66</strain>
        <tissue evidence="1">Body</tissue>
    </source>
</reference>
<comment type="caution">
    <text evidence="1">The sequence shown here is derived from an EMBL/GenBank/DDBJ whole genome shotgun (WGS) entry which is preliminary data.</text>
</comment>
<keyword evidence="2" id="KW-1185">Reference proteome</keyword>
<sequence>EADKFLLRRSGRCQVAELEKVFKIILDEGLICLDLPSIAMVRQALSDEFLPYQNIKEIVEKAILSCQCKEEIVDISQNTEIRNMAILKGNIEYCRTEKKLTERMRRKCQVEILKLVLYFIELYVGEGGLAT</sequence>
<evidence type="ECO:0000313" key="2">
    <source>
        <dbReference type="Proteomes" id="UP001626550"/>
    </source>
</evidence>
<name>A0ABD2PT71_9PLAT</name>
<proteinExistence type="predicted"/>
<organism evidence="1 2">
    <name type="scientific">Cichlidogyrus casuarinus</name>
    <dbReference type="NCBI Taxonomy" id="1844966"/>
    <lineage>
        <taxon>Eukaryota</taxon>
        <taxon>Metazoa</taxon>
        <taxon>Spiralia</taxon>
        <taxon>Lophotrochozoa</taxon>
        <taxon>Platyhelminthes</taxon>
        <taxon>Monogenea</taxon>
        <taxon>Monopisthocotylea</taxon>
        <taxon>Dactylogyridea</taxon>
        <taxon>Ancyrocephalidae</taxon>
        <taxon>Cichlidogyrus</taxon>
    </lineage>
</organism>